<name>A0AAX3MY98_9BACL</name>
<dbReference type="AlphaFoldDB" id="A0AAX3MY98"/>
<feature type="domain" description="HTH merR-type" evidence="4">
    <location>
        <begin position="129"/>
        <end position="197"/>
    </location>
</feature>
<protein>
    <submittedName>
        <fullName evidence="5">MerR family transcriptional regulator</fullName>
    </submittedName>
</protein>
<reference evidence="5" key="1">
    <citation type="submission" date="2023-02" db="EMBL/GenBank/DDBJ databases">
        <title>Pathogen: clinical or host-associated sample.</title>
        <authorList>
            <person name="Hergert J."/>
            <person name="Casey R."/>
            <person name="Wagner J."/>
            <person name="Young E.L."/>
            <person name="Oakeson K.F."/>
        </authorList>
    </citation>
    <scope>NUCLEOTIDE SEQUENCE</scope>
    <source>
        <strain evidence="5">2022CK-00830</strain>
    </source>
</reference>
<evidence type="ECO:0000256" key="3">
    <source>
        <dbReference type="ARBA" id="ARBA00023163"/>
    </source>
</evidence>
<evidence type="ECO:0000256" key="2">
    <source>
        <dbReference type="ARBA" id="ARBA00023125"/>
    </source>
</evidence>
<accession>A0AAX3MY98</accession>
<dbReference type="GO" id="GO:0003677">
    <property type="term" value="F:DNA binding"/>
    <property type="evidence" value="ECO:0007669"/>
    <property type="project" value="UniProtKB-KW"/>
</dbReference>
<evidence type="ECO:0000259" key="4">
    <source>
        <dbReference type="PROSITE" id="PS50937"/>
    </source>
</evidence>
<dbReference type="Pfam" id="PF13411">
    <property type="entry name" value="MerR_1"/>
    <property type="match status" value="1"/>
</dbReference>
<dbReference type="InterPro" id="IPR047057">
    <property type="entry name" value="MerR_fam"/>
</dbReference>
<evidence type="ECO:0000313" key="6">
    <source>
        <dbReference type="Proteomes" id="UP001220962"/>
    </source>
</evidence>
<keyword evidence="3" id="KW-0804">Transcription</keyword>
<dbReference type="SUPFAM" id="SSF46955">
    <property type="entry name" value="Putative DNA-binding domain"/>
    <property type="match status" value="2"/>
</dbReference>
<dbReference type="PANTHER" id="PTHR30204">
    <property type="entry name" value="REDOX-CYCLING DRUG-SENSING TRANSCRIPTIONAL ACTIVATOR SOXR"/>
    <property type="match status" value="1"/>
</dbReference>
<proteinExistence type="predicted"/>
<dbReference type="Pfam" id="PF00376">
    <property type="entry name" value="MerR"/>
    <property type="match status" value="1"/>
</dbReference>
<dbReference type="EMBL" id="CP118101">
    <property type="protein sequence ID" value="WDH82596.1"/>
    <property type="molecule type" value="Genomic_DNA"/>
</dbReference>
<gene>
    <name evidence="5" type="ORF">PUW23_24655</name>
</gene>
<organism evidence="5 6">
    <name type="scientific">Paenibacillus urinalis</name>
    <dbReference type="NCBI Taxonomy" id="521520"/>
    <lineage>
        <taxon>Bacteria</taxon>
        <taxon>Bacillati</taxon>
        <taxon>Bacillota</taxon>
        <taxon>Bacilli</taxon>
        <taxon>Bacillales</taxon>
        <taxon>Paenibacillaceae</taxon>
        <taxon>Paenibacillus</taxon>
    </lineage>
</organism>
<dbReference type="CDD" id="cd00592">
    <property type="entry name" value="HTH_MerR-like"/>
    <property type="match status" value="1"/>
</dbReference>
<keyword evidence="2" id="KW-0238">DNA-binding</keyword>
<dbReference type="Proteomes" id="UP001220962">
    <property type="component" value="Chromosome"/>
</dbReference>
<feature type="domain" description="HTH merR-type" evidence="4">
    <location>
        <begin position="8"/>
        <end position="49"/>
    </location>
</feature>
<sequence>MEVGRYPLYKTSEIASLASVHPNTVRVYEEWGYISPVPRLTNGYRVYSDIHLFQMKIARILFQCEIVQGDIRNKAREIVTTSGKEQFAQALSLTHEYLSHLKSEYQHALLAAEAVEKWLHEGIPDGDKTYSRTEAAHILGVTTEALRNWERNGLIVIPRLENGHRIYGEKELSRLQIIRGLRSAHYSLQAILRLLRKLDQRPTDVITILNSPSDDEDIVSVTDRLTESLLEAIQGAQSAIKLFNEHQHLYES</sequence>
<dbReference type="PROSITE" id="PS50937">
    <property type="entry name" value="HTH_MERR_2"/>
    <property type="match status" value="2"/>
</dbReference>
<dbReference type="RefSeq" id="WP_047912658.1">
    <property type="nucleotide sequence ID" value="NZ_CP118101.1"/>
</dbReference>
<evidence type="ECO:0000313" key="5">
    <source>
        <dbReference type="EMBL" id="WDH82596.1"/>
    </source>
</evidence>
<dbReference type="SMART" id="SM00422">
    <property type="entry name" value="HTH_MERR"/>
    <property type="match status" value="2"/>
</dbReference>
<dbReference type="Gene3D" id="1.10.1660.10">
    <property type="match status" value="2"/>
</dbReference>
<keyword evidence="1" id="KW-0805">Transcription regulation</keyword>
<dbReference type="PANTHER" id="PTHR30204:SF94">
    <property type="entry name" value="HEAVY METAL-DEPENDENT TRANSCRIPTIONAL REGULATOR HI_0293-RELATED"/>
    <property type="match status" value="1"/>
</dbReference>
<evidence type="ECO:0000256" key="1">
    <source>
        <dbReference type="ARBA" id="ARBA00023015"/>
    </source>
</evidence>
<dbReference type="InterPro" id="IPR000551">
    <property type="entry name" value="MerR-type_HTH_dom"/>
</dbReference>
<dbReference type="GO" id="GO:0003700">
    <property type="term" value="F:DNA-binding transcription factor activity"/>
    <property type="evidence" value="ECO:0007669"/>
    <property type="project" value="InterPro"/>
</dbReference>
<dbReference type="InterPro" id="IPR009061">
    <property type="entry name" value="DNA-bd_dom_put_sf"/>
</dbReference>